<dbReference type="Pfam" id="PF26639">
    <property type="entry name" value="Het-6_barrel"/>
    <property type="match status" value="1"/>
</dbReference>
<reference evidence="3" key="2">
    <citation type="submission" date="2023-05" db="EMBL/GenBank/DDBJ databases">
        <authorList>
            <consortium name="Lawrence Berkeley National Laboratory"/>
            <person name="Steindorff A."/>
            <person name="Hensen N."/>
            <person name="Bonometti L."/>
            <person name="Westerberg I."/>
            <person name="Brannstrom I.O."/>
            <person name="Guillou S."/>
            <person name="Cros-Aarteil S."/>
            <person name="Calhoun S."/>
            <person name="Haridas S."/>
            <person name="Kuo A."/>
            <person name="Mondo S."/>
            <person name="Pangilinan J."/>
            <person name="Riley R."/>
            <person name="Labutti K."/>
            <person name="Andreopoulos B."/>
            <person name="Lipzen A."/>
            <person name="Chen C."/>
            <person name="Yanf M."/>
            <person name="Daum C."/>
            <person name="Ng V."/>
            <person name="Clum A."/>
            <person name="Ohm R."/>
            <person name="Martin F."/>
            <person name="Silar P."/>
            <person name="Natvig D."/>
            <person name="Lalanne C."/>
            <person name="Gautier V."/>
            <person name="Ament-Velasquez S.L."/>
            <person name="Kruys A."/>
            <person name="Hutchinson M.I."/>
            <person name="Powell A.J."/>
            <person name="Barry K."/>
            <person name="Miller A.N."/>
            <person name="Grigoriev I.V."/>
            <person name="Debuchy R."/>
            <person name="Gladieux P."/>
            <person name="Thoren M.H."/>
            <person name="Johannesson H."/>
        </authorList>
    </citation>
    <scope>NUCLEOTIDE SEQUENCE</scope>
    <source>
        <strain evidence="3">PSN293</strain>
    </source>
</reference>
<accession>A0AAN6XWS6</accession>
<gene>
    <name evidence="3" type="ORF">QBC37DRAFT_487096</name>
</gene>
<organism evidence="3 4">
    <name type="scientific">Rhypophila decipiens</name>
    <dbReference type="NCBI Taxonomy" id="261697"/>
    <lineage>
        <taxon>Eukaryota</taxon>
        <taxon>Fungi</taxon>
        <taxon>Dikarya</taxon>
        <taxon>Ascomycota</taxon>
        <taxon>Pezizomycotina</taxon>
        <taxon>Sordariomycetes</taxon>
        <taxon>Sordariomycetidae</taxon>
        <taxon>Sordariales</taxon>
        <taxon>Naviculisporaceae</taxon>
        <taxon>Rhypophila</taxon>
    </lineage>
</organism>
<keyword evidence="4" id="KW-1185">Reference proteome</keyword>
<proteinExistence type="predicted"/>
<dbReference type="PANTHER" id="PTHR24148:SF64">
    <property type="entry name" value="HETEROKARYON INCOMPATIBILITY DOMAIN-CONTAINING PROTEIN"/>
    <property type="match status" value="1"/>
</dbReference>
<evidence type="ECO:0000259" key="2">
    <source>
        <dbReference type="Pfam" id="PF06985"/>
    </source>
</evidence>
<dbReference type="Proteomes" id="UP001301769">
    <property type="component" value="Unassembled WGS sequence"/>
</dbReference>
<evidence type="ECO:0000313" key="3">
    <source>
        <dbReference type="EMBL" id="KAK4208031.1"/>
    </source>
</evidence>
<reference evidence="3" key="1">
    <citation type="journal article" date="2023" name="Mol. Phylogenet. Evol.">
        <title>Genome-scale phylogeny and comparative genomics of the fungal order Sordariales.</title>
        <authorList>
            <person name="Hensen N."/>
            <person name="Bonometti L."/>
            <person name="Westerberg I."/>
            <person name="Brannstrom I.O."/>
            <person name="Guillou S."/>
            <person name="Cros-Aarteil S."/>
            <person name="Calhoun S."/>
            <person name="Haridas S."/>
            <person name="Kuo A."/>
            <person name="Mondo S."/>
            <person name="Pangilinan J."/>
            <person name="Riley R."/>
            <person name="LaButti K."/>
            <person name="Andreopoulos B."/>
            <person name="Lipzen A."/>
            <person name="Chen C."/>
            <person name="Yan M."/>
            <person name="Daum C."/>
            <person name="Ng V."/>
            <person name="Clum A."/>
            <person name="Steindorff A."/>
            <person name="Ohm R.A."/>
            <person name="Martin F."/>
            <person name="Silar P."/>
            <person name="Natvig D.O."/>
            <person name="Lalanne C."/>
            <person name="Gautier V."/>
            <person name="Ament-Velasquez S.L."/>
            <person name="Kruys A."/>
            <person name="Hutchinson M.I."/>
            <person name="Powell A.J."/>
            <person name="Barry K."/>
            <person name="Miller A.N."/>
            <person name="Grigoriev I.V."/>
            <person name="Debuchy R."/>
            <person name="Gladieux P."/>
            <person name="Hiltunen Thoren M."/>
            <person name="Johannesson H."/>
        </authorList>
    </citation>
    <scope>NUCLEOTIDE SEQUENCE</scope>
    <source>
        <strain evidence="3">PSN293</strain>
    </source>
</reference>
<dbReference type="InterPro" id="IPR010730">
    <property type="entry name" value="HET"/>
</dbReference>
<comment type="caution">
    <text evidence="3">The sequence shown here is derived from an EMBL/GenBank/DDBJ whole genome shotgun (WGS) entry which is preliminary data.</text>
</comment>
<evidence type="ECO:0000256" key="1">
    <source>
        <dbReference type="SAM" id="MobiDB-lite"/>
    </source>
</evidence>
<protein>
    <submittedName>
        <fullName evidence="3">Heterokaryon incompatibility protein-domain-containing protein</fullName>
    </submittedName>
</protein>
<name>A0AAN6XWS6_9PEZI</name>
<feature type="domain" description="Heterokaryon incompatibility" evidence="2">
    <location>
        <begin position="62"/>
        <end position="236"/>
    </location>
</feature>
<evidence type="ECO:0000313" key="4">
    <source>
        <dbReference type="Proteomes" id="UP001301769"/>
    </source>
</evidence>
<dbReference type="InterPro" id="IPR052895">
    <property type="entry name" value="HetReg/Transcr_Mod"/>
</dbReference>
<dbReference type="EMBL" id="MU858261">
    <property type="protein sequence ID" value="KAK4208031.1"/>
    <property type="molecule type" value="Genomic_DNA"/>
</dbReference>
<feature type="region of interest" description="Disordered" evidence="1">
    <location>
        <begin position="1"/>
        <end position="20"/>
    </location>
</feature>
<dbReference type="Pfam" id="PF06985">
    <property type="entry name" value="HET"/>
    <property type="match status" value="1"/>
</dbReference>
<sequence>MEDGIAAFSSHSRAHPKKEIPSSYEYKPLQAADSIRLVCLTTTNGEVHGMLKEVRLSEKPEYRAVSYVWGAAFDGADDGSPRPFDLDDGHVIQVTANLADFLDAIVQKQPQTPMTFWIDAICINQTYEEEKSVQVGMMRQIYDQAAEILIWLGRHDGTSRDDIAKMEWCDKTMRRLWTIYKANGTGPTRKAGAIPARPDMGFRTEDGAVKDREGWESLGGFFVRRKWWHRVWTVQEYIPEANKLFMCGDLAFSPDWLETILDLTLLLHDFEPGFEFLEDAGFAVLRQVENFRSSFHDGSRAPLTVYDVLSECRLRDASDPRDKVFAPLGLLPRNQRLDAALRIDYSLPVEIVFTNVVEYLLRTMHGLDWLDAVVPSRNSKCASWVPDWDAGRGLVFHPLPKTAKDGNAVYRPWGDYYAPEEDPEATRIVRHGGRAEMHVMGILLDEIICLYDTNYSAVDVVVVQSWIERACRELGGATYSHTGETILEAVLRTITFDVVPVDSSSFARGQDDLDDLLSLPVGEIARKLMLVDASMDVEALLLRHIRLDMTLRRRFAVTRHGFVGLVPFYSSVGDKVFALSGGPVLYITRELTRTSRKEYTYVGESYFHGLMDGEWRDKDLFGHPSQVILV</sequence>
<dbReference type="AlphaFoldDB" id="A0AAN6XWS6"/>
<dbReference type="PANTHER" id="PTHR24148">
    <property type="entry name" value="ANKYRIN REPEAT DOMAIN-CONTAINING PROTEIN 39 HOMOLOG-RELATED"/>
    <property type="match status" value="1"/>
</dbReference>